<proteinExistence type="inferred from homology"/>
<protein>
    <recommendedName>
        <fullName evidence="3 9">4-diphosphocytidyl-2-C-methyl-D-erythritol kinase</fullName>
        <shortName evidence="9">CMK</shortName>
        <ecNumber evidence="2 9">2.7.1.148</ecNumber>
    </recommendedName>
    <alternativeName>
        <fullName evidence="8 9">4-(cytidine-5'-diphospho)-2-C-methyl-D-erythritol kinase</fullName>
    </alternativeName>
</protein>
<accession>A0ABR7GK61</accession>
<keyword evidence="6 9" id="KW-0418">Kinase</keyword>
<dbReference type="PIRSF" id="PIRSF010376">
    <property type="entry name" value="IspE"/>
    <property type="match status" value="1"/>
</dbReference>
<name>A0ABR7GK61_9FIRM</name>
<reference evidence="12 13" key="1">
    <citation type="submission" date="2020-08" db="EMBL/GenBank/DDBJ databases">
        <title>Genome public.</title>
        <authorList>
            <person name="Liu C."/>
            <person name="Sun Q."/>
        </authorList>
    </citation>
    <scope>NUCLEOTIDE SEQUENCE [LARGE SCALE GENOMIC DNA]</scope>
    <source>
        <strain evidence="12 13">M2</strain>
    </source>
</reference>
<dbReference type="Pfam" id="PF08544">
    <property type="entry name" value="GHMP_kinases_C"/>
    <property type="match status" value="1"/>
</dbReference>
<evidence type="ECO:0000256" key="6">
    <source>
        <dbReference type="ARBA" id="ARBA00022777"/>
    </source>
</evidence>
<dbReference type="RefSeq" id="WP_186969019.1">
    <property type="nucleotide sequence ID" value="NZ_JACOPK010000002.1"/>
</dbReference>
<dbReference type="Gene3D" id="3.30.230.10">
    <property type="match status" value="1"/>
</dbReference>
<evidence type="ECO:0000256" key="1">
    <source>
        <dbReference type="ARBA" id="ARBA00009684"/>
    </source>
</evidence>
<dbReference type="InterPro" id="IPR013750">
    <property type="entry name" value="GHMP_kinase_C_dom"/>
</dbReference>
<dbReference type="EC" id="2.7.1.148" evidence="2 9"/>
<dbReference type="Gene3D" id="3.30.70.890">
    <property type="entry name" value="GHMP kinase, C-terminal domain"/>
    <property type="match status" value="1"/>
</dbReference>
<evidence type="ECO:0000259" key="10">
    <source>
        <dbReference type="Pfam" id="PF00288"/>
    </source>
</evidence>
<comment type="catalytic activity">
    <reaction evidence="9">
        <text>4-CDP-2-C-methyl-D-erythritol + ATP = 4-CDP-2-C-methyl-D-erythritol 2-phosphate + ADP + H(+)</text>
        <dbReference type="Rhea" id="RHEA:18437"/>
        <dbReference type="ChEBI" id="CHEBI:15378"/>
        <dbReference type="ChEBI" id="CHEBI:30616"/>
        <dbReference type="ChEBI" id="CHEBI:57823"/>
        <dbReference type="ChEBI" id="CHEBI:57919"/>
        <dbReference type="ChEBI" id="CHEBI:456216"/>
        <dbReference type="EC" id="2.7.1.148"/>
    </reaction>
</comment>
<dbReference type="PANTHER" id="PTHR43527:SF2">
    <property type="entry name" value="4-DIPHOSPHOCYTIDYL-2-C-METHYL-D-ERYTHRITOL KINASE, CHLOROPLASTIC"/>
    <property type="match status" value="1"/>
</dbReference>
<keyword evidence="4 9" id="KW-0808">Transferase</keyword>
<evidence type="ECO:0000256" key="8">
    <source>
        <dbReference type="ARBA" id="ARBA00032554"/>
    </source>
</evidence>
<keyword evidence="9" id="KW-0414">Isoprene biosynthesis</keyword>
<feature type="active site" evidence="9">
    <location>
        <position position="21"/>
    </location>
</feature>
<keyword evidence="7 9" id="KW-0067">ATP-binding</keyword>
<feature type="active site" evidence="9">
    <location>
        <position position="152"/>
    </location>
</feature>
<dbReference type="InterPro" id="IPR036554">
    <property type="entry name" value="GHMP_kinase_C_sf"/>
</dbReference>
<evidence type="ECO:0000313" key="13">
    <source>
        <dbReference type="Proteomes" id="UP000641741"/>
    </source>
</evidence>
<sequence length="300" mass="33002">MIFGKKQQETRERTMIEARAKINLTLDVTGKREDGYHLVEMVMQSVDLHDDVRVTVVRGEKKPRGIVLSCSLPFLPTDERNLAYRAAELFYKETGTTLETCEIFIEKRIPIAAGLAGGSTDAAAVLRALNQLHDTGLSRDRLCEIGLKLGADVPYCLRGGTMLAEGIGEKLTQLADMPHCYVVLCKPPFAVSTREVYQEIDSVPLTQRPDTEGMKQALENGDYQGVCGRLMNVMETVTATKRHQIGEIRAVLRENGADATLMSGSGPTVYGLFSDRNAADAAATVLARRFSETFLTETVQ</sequence>
<dbReference type="GO" id="GO:0050515">
    <property type="term" value="F:4-(cytidine 5'-diphospho)-2-C-methyl-D-erythritol kinase activity"/>
    <property type="evidence" value="ECO:0007669"/>
    <property type="project" value="UniProtKB-EC"/>
</dbReference>
<feature type="domain" description="GHMP kinase C-terminal" evidence="11">
    <location>
        <begin position="215"/>
        <end position="290"/>
    </location>
</feature>
<dbReference type="NCBIfam" id="TIGR00154">
    <property type="entry name" value="ispE"/>
    <property type="match status" value="1"/>
</dbReference>
<comment type="similarity">
    <text evidence="1 9">Belongs to the GHMP kinase family. IspE subfamily.</text>
</comment>
<gene>
    <name evidence="9" type="primary">ispE</name>
    <name evidence="12" type="ORF">H8S02_01925</name>
</gene>
<dbReference type="Proteomes" id="UP000641741">
    <property type="component" value="Unassembled WGS sequence"/>
</dbReference>
<evidence type="ECO:0000256" key="2">
    <source>
        <dbReference type="ARBA" id="ARBA00012052"/>
    </source>
</evidence>
<evidence type="ECO:0000256" key="4">
    <source>
        <dbReference type="ARBA" id="ARBA00022679"/>
    </source>
</evidence>
<evidence type="ECO:0000256" key="7">
    <source>
        <dbReference type="ARBA" id="ARBA00022840"/>
    </source>
</evidence>
<keyword evidence="5 9" id="KW-0547">Nucleotide-binding</keyword>
<comment type="caution">
    <text evidence="12">The sequence shown here is derived from an EMBL/GenBank/DDBJ whole genome shotgun (WGS) entry which is preliminary data.</text>
</comment>
<dbReference type="PANTHER" id="PTHR43527">
    <property type="entry name" value="4-DIPHOSPHOCYTIDYL-2-C-METHYL-D-ERYTHRITOL KINASE, CHLOROPLASTIC"/>
    <property type="match status" value="1"/>
</dbReference>
<dbReference type="EMBL" id="JACOPK010000002">
    <property type="protein sequence ID" value="MBC5694708.1"/>
    <property type="molecule type" value="Genomic_DNA"/>
</dbReference>
<dbReference type="SUPFAM" id="SSF54211">
    <property type="entry name" value="Ribosomal protein S5 domain 2-like"/>
    <property type="match status" value="1"/>
</dbReference>
<dbReference type="SUPFAM" id="SSF55060">
    <property type="entry name" value="GHMP Kinase, C-terminal domain"/>
    <property type="match status" value="1"/>
</dbReference>
<comment type="function">
    <text evidence="9">Catalyzes the phosphorylation of the position 2 hydroxy group of 4-diphosphocytidyl-2C-methyl-D-erythritol.</text>
</comment>
<evidence type="ECO:0000256" key="9">
    <source>
        <dbReference type="HAMAP-Rule" id="MF_00061"/>
    </source>
</evidence>
<evidence type="ECO:0000313" key="12">
    <source>
        <dbReference type="EMBL" id="MBC5694708.1"/>
    </source>
</evidence>
<dbReference type="Pfam" id="PF00288">
    <property type="entry name" value="GHMP_kinases_N"/>
    <property type="match status" value="1"/>
</dbReference>
<dbReference type="InterPro" id="IPR004424">
    <property type="entry name" value="IspE"/>
</dbReference>
<evidence type="ECO:0000256" key="3">
    <source>
        <dbReference type="ARBA" id="ARBA00017473"/>
    </source>
</evidence>
<comment type="pathway">
    <text evidence="9">Isoprenoid biosynthesis; isopentenyl diphosphate biosynthesis via DXP pathway; isopentenyl diphosphate from 1-deoxy-D-xylulose 5-phosphate: step 3/6.</text>
</comment>
<keyword evidence="13" id="KW-1185">Reference proteome</keyword>
<dbReference type="NCBIfam" id="NF011202">
    <property type="entry name" value="PRK14608.1"/>
    <property type="match status" value="1"/>
</dbReference>
<organism evidence="12 13">
    <name type="scientific">Agathobaculum hominis</name>
    <dbReference type="NCBI Taxonomy" id="2763014"/>
    <lineage>
        <taxon>Bacteria</taxon>
        <taxon>Bacillati</taxon>
        <taxon>Bacillota</taxon>
        <taxon>Clostridia</taxon>
        <taxon>Eubacteriales</taxon>
        <taxon>Butyricicoccaceae</taxon>
        <taxon>Agathobaculum</taxon>
    </lineage>
</organism>
<feature type="binding site" evidence="9">
    <location>
        <begin position="110"/>
        <end position="120"/>
    </location>
    <ligand>
        <name>ATP</name>
        <dbReference type="ChEBI" id="CHEBI:30616"/>
    </ligand>
</feature>
<dbReference type="HAMAP" id="MF_00061">
    <property type="entry name" value="IspE"/>
    <property type="match status" value="1"/>
</dbReference>
<dbReference type="InterPro" id="IPR020568">
    <property type="entry name" value="Ribosomal_Su5_D2-typ_SF"/>
</dbReference>
<dbReference type="InterPro" id="IPR006204">
    <property type="entry name" value="GHMP_kinase_N_dom"/>
</dbReference>
<dbReference type="InterPro" id="IPR014721">
    <property type="entry name" value="Ribsml_uS5_D2-typ_fold_subgr"/>
</dbReference>
<evidence type="ECO:0000256" key="5">
    <source>
        <dbReference type="ARBA" id="ARBA00022741"/>
    </source>
</evidence>
<evidence type="ECO:0000259" key="11">
    <source>
        <dbReference type="Pfam" id="PF08544"/>
    </source>
</evidence>
<feature type="domain" description="GHMP kinase N-terminal" evidence="10">
    <location>
        <begin position="81"/>
        <end position="160"/>
    </location>
</feature>